<evidence type="ECO:0000313" key="3">
    <source>
        <dbReference type="Proteomes" id="UP000184159"/>
    </source>
</evidence>
<evidence type="ECO:0000256" key="1">
    <source>
        <dbReference type="SAM" id="SignalP"/>
    </source>
</evidence>
<evidence type="ECO:0000313" key="2">
    <source>
        <dbReference type="EMBL" id="SHE70211.1"/>
    </source>
</evidence>
<dbReference type="Proteomes" id="UP000184159">
    <property type="component" value="Unassembled WGS sequence"/>
</dbReference>
<gene>
    <name evidence="2" type="ORF">SAMN02745781_00756</name>
</gene>
<name>A0A1M4VMB2_VIBGA</name>
<keyword evidence="3" id="KW-1185">Reference proteome</keyword>
<accession>A0A1M4VMB2</accession>
<evidence type="ECO:0008006" key="4">
    <source>
        <dbReference type="Google" id="ProtNLM"/>
    </source>
</evidence>
<feature type="signal peptide" evidence="1">
    <location>
        <begin position="1"/>
        <end position="24"/>
    </location>
</feature>
<dbReference type="AlphaFoldDB" id="A0A1M4VMB2"/>
<sequence>MLRQAFNLTITGLAFILAPLAAHAANFNYNYLEVRVGGGPESIGSEFSMSVVDNFHVLAHADTQMDNDWDLAGGIGFNGPLTQFADAFGAILLHQIKYPEDEGGKSDTLGEINIGARLWLGDKLEVYGKLGKLDEHSVVSFGARFHSTDQLSLNMGFDNNGLWGPRTVLGVRYEY</sequence>
<protein>
    <recommendedName>
        <fullName evidence="4">Outer membrane protein beta-barrel domain-containing protein</fullName>
    </recommendedName>
</protein>
<proteinExistence type="predicted"/>
<organism evidence="2 3">
    <name type="scientific">Vibrio gazogenes DSM 21264 = NBRC 103151</name>
    <dbReference type="NCBI Taxonomy" id="1123492"/>
    <lineage>
        <taxon>Bacteria</taxon>
        <taxon>Pseudomonadati</taxon>
        <taxon>Pseudomonadota</taxon>
        <taxon>Gammaproteobacteria</taxon>
        <taxon>Vibrionales</taxon>
        <taxon>Vibrionaceae</taxon>
        <taxon>Vibrio</taxon>
    </lineage>
</organism>
<dbReference type="RefSeq" id="WP_072955670.1">
    <property type="nucleotide sequence ID" value="NZ_FQUH01000002.1"/>
</dbReference>
<keyword evidence="1" id="KW-0732">Signal</keyword>
<feature type="chain" id="PRO_5013313604" description="Outer membrane protein beta-barrel domain-containing protein" evidence="1">
    <location>
        <begin position="25"/>
        <end position="175"/>
    </location>
</feature>
<reference evidence="3" key="1">
    <citation type="submission" date="2016-11" db="EMBL/GenBank/DDBJ databases">
        <authorList>
            <person name="Varghese N."/>
            <person name="Submissions S."/>
        </authorList>
    </citation>
    <scope>NUCLEOTIDE SEQUENCE [LARGE SCALE GENOMIC DNA]</scope>
    <source>
        <strain evidence="3">DSM 21264</strain>
    </source>
</reference>
<dbReference type="EMBL" id="FQUH01000002">
    <property type="protein sequence ID" value="SHE70211.1"/>
    <property type="molecule type" value="Genomic_DNA"/>
</dbReference>